<accession>A0ACC5U6R6</accession>
<proteinExistence type="predicted"/>
<dbReference type="EMBL" id="JAHKPD010000008">
    <property type="protein sequence ID" value="MBU2950006.1"/>
    <property type="molecule type" value="Genomic_DNA"/>
</dbReference>
<evidence type="ECO:0000313" key="1">
    <source>
        <dbReference type="EMBL" id="MBU2950006.1"/>
    </source>
</evidence>
<dbReference type="Proteomes" id="UP001647509">
    <property type="component" value="Unassembled WGS sequence"/>
</dbReference>
<evidence type="ECO:0000313" key="2">
    <source>
        <dbReference type="Proteomes" id="UP001647509"/>
    </source>
</evidence>
<protein>
    <submittedName>
        <fullName evidence="1">GIY-YIG nuclease family protein</fullName>
    </submittedName>
</protein>
<gene>
    <name evidence="1" type="ORF">KO493_04765</name>
</gene>
<comment type="caution">
    <text evidence="1">The sequence shown here is derived from an EMBL/GenBank/DDBJ whole genome shotgun (WGS) entry which is preliminary data.</text>
</comment>
<reference evidence="1" key="1">
    <citation type="submission" date="2021-05" db="EMBL/GenBank/DDBJ databases">
        <title>Draft genomes of bacteria isolated from model marine particles.</title>
        <authorList>
            <person name="Datta M.S."/>
            <person name="Schwartzman J.A."/>
            <person name="Enke T.N."/>
            <person name="Saavedra J."/>
            <person name="Cermak N."/>
            <person name="Cordero O.X."/>
        </authorList>
    </citation>
    <scope>NUCLEOTIDE SEQUENCE</scope>
    <source>
        <strain evidence="1">I2M19</strain>
    </source>
</reference>
<organism evidence="1 2">
    <name type="scientific">Pseudotamlana agarivorans</name>
    <dbReference type="NCBI Taxonomy" id="481183"/>
    <lineage>
        <taxon>Bacteria</taxon>
        <taxon>Pseudomonadati</taxon>
        <taxon>Bacteroidota</taxon>
        <taxon>Flavobacteriia</taxon>
        <taxon>Flavobacteriales</taxon>
        <taxon>Flavobacteriaceae</taxon>
        <taxon>Pseudotamlana</taxon>
    </lineage>
</organism>
<sequence>MAKKKLTIDDIFNDDDFGLLESKVKTTTVKTDEDRLIDSFEEINMFFDKNNREPNSSSMSEYGLLAKLKNFRQNEKQKKTLKPFDRHNLLGFVEMEKQTIDDILNEEDDFGLLDSDKDLDIFKFKHTPKPEDRAESDFVARRKAMKEKDFEKYETMFQKVHKEIKEGRRKIKPFKNIEKNLHVGNYYLMDGILLYLESANLKQEEWEQKSGNRVRIEGRTRTVFENGTFSNMLFRSLGKQIQKSGKLITNTNEKLEQELFVNTGLVKEEDLQTGWIYVLKSKSTNAELSSIQNLYKIGFASNSVDDRIKNAKNEATYLFADVKKIATYKVYNRNADKLENLLHRFFASACLDIDLFNEKGQRLNPREWFVVPFEVIEESIQLILNESIVNYEYDSVLQRIKLKKDK</sequence>
<keyword evidence="2" id="KW-1185">Reference proteome</keyword>
<name>A0ACC5U6R6_9FLAO</name>